<comment type="caution">
    <text evidence="3">The sequence shown here is derived from an EMBL/GenBank/DDBJ whole genome shotgun (WGS) entry which is preliminary data.</text>
</comment>
<keyword evidence="4" id="KW-1185">Reference proteome</keyword>
<evidence type="ECO:0000256" key="1">
    <source>
        <dbReference type="SAM" id="MobiDB-lite"/>
    </source>
</evidence>
<proteinExistence type="predicted"/>
<name>A0AAD3SB87_NEPGR</name>
<gene>
    <name evidence="3" type="ORF">Nepgr_009406</name>
</gene>
<evidence type="ECO:0000313" key="4">
    <source>
        <dbReference type="Proteomes" id="UP001279734"/>
    </source>
</evidence>
<keyword evidence="2" id="KW-0812">Transmembrane</keyword>
<keyword evidence="2" id="KW-0472">Membrane</keyword>
<dbReference type="EMBL" id="BSYO01000007">
    <property type="protein sequence ID" value="GMH07566.1"/>
    <property type="molecule type" value="Genomic_DNA"/>
</dbReference>
<accession>A0AAD3SB87</accession>
<dbReference type="PANTHER" id="PTHR34268">
    <property type="entry name" value="OS01G0321850 PROTEIN"/>
    <property type="match status" value="1"/>
</dbReference>
<feature type="region of interest" description="Disordered" evidence="1">
    <location>
        <begin position="75"/>
        <end position="99"/>
    </location>
</feature>
<feature type="transmembrane region" description="Helical" evidence="2">
    <location>
        <begin position="20"/>
        <end position="41"/>
    </location>
</feature>
<dbReference type="PANTHER" id="PTHR34268:SF8">
    <property type="entry name" value="FAE DOMAIN-CONTAINING PROTEIN"/>
    <property type="match status" value="1"/>
</dbReference>
<sequence length="99" mass="10705">MAMAAIYGFDFSLADTLTKTAVFVLVQALIYLILSNSSNIFSNNKTMRSFSFKPASSGTIHRILSVVSDLPPANELESSVRPLSPIEERSVSDEGNCSS</sequence>
<protein>
    <submittedName>
        <fullName evidence="3">Uncharacterized protein</fullName>
    </submittedName>
</protein>
<evidence type="ECO:0000256" key="2">
    <source>
        <dbReference type="SAM" id="Phobius"/>
    </source>
</evidence>
<evidence type="ECO:0000313" key="3">
    <source>
        <dbReference type="EMBL" id="GMH07566.1"/>
    </source>
</evidence>
<reference evidence="3" key="1">
    <citation type="submission" date="2023-05" db="EMBL/GenBank/DDBJ databases">
        <title>Nepenthes gracilis genome sequencing.</title>
        <authorList>
            <person name="Fukushima K."/>
        </authorList>
    </citation>
    <scope>NUCLEOTIDE SEQUENCE</scope>
    <source>
        <strain evidence="3">SING2019-196</strain>
    </source>
</reference>
<dbReference type="Proteomes" id="UP001279734">
    <property type="component" value="Unassembled WGS sequence"/>
</dbReference>
<keyword evidence="2" id="KW-1133">Transmembrane helix</keyword>
<organism evidence="3 4">
    <name type="scientific">Nepenthes gracilis</name>
    <name type="common">Slender pitcher plant</name>
    <dbReference type="NCBI Taxonomy" id="150966"/>
    <lineage>
        <taxon>Eukaryota</taxon>
        <taxon>Viridiplantae</taxon>
        <taxon>Streptophyta</taxon>
        <taxon>Embryophyta</taxon>
        <taxon>Tracheophyta</taxon>
        <taxon>Spermatophyta</taxon>
        <taxon>Magnoliopsida</taxon>
        <taxon>eudicotyledons</taxon>
        <taxon>Gunneridae</taxon>
        <taxon>Pentapetalae</taxon>
        <taxon>Caryophyllales</taxon>
        <taxon>Nepenthaceae</taxon>
        <taxon>Nepenthes</taxon>
    </lineage>
</organism>
<dbReference type="AlphaFoldDB" id="A0AAD3SB87"/>